<proteinExistence type="predicted"/>
<evidence type="ECO:0000313" key="2">
    <source>
        <dbReference type="EMBL" id="PNW74957.1"/>
    </source>
</evidence>
<reference evidence="2 3" key="1">
    <citation type="journal article" date="2007" name="Science">
        <title>The Chlamydomonas genome reveals the evolution of key animal and plant functions.</title>
        <authorList>
            <person name="Merchant S.S."/>
            <person name="Prochnik S.E."/>
            <person name="Vallon O."/>
            <person name="Harris E.H."/>
            <person name="Karpowicz S.J."/>
            <person name="Witman G.B."/>
            <person name="Terry A."/>
            <person name="Salamov A."/>
            <person name="Fritz-Laylin L.K."/>
            <person name="Marechal-Drouard L."/>
            <person name="Marshall W.F."/>
            <person name="Qu L.H."/>
            <person name="Nelson D.R."/>
            <person name="Sanderfoot A.A."/>
            <person name="Spalding M.H."/>
            <person name="Kapitonov V.V."/>
            <person name="Ren Q."/>
            <person name="Ferris P."/>
            <person name="Lindquist E."/>
            <person name="Shapiro H."/>
            <person name="Lucas S.M."/>
            <person name="Grimwood J."/>
            <person name="Schmutz J."/>
            <person name="Cardol P."/>
            <person name="Cerutti H."/>
            <person name="Chanfreau G."/>
            <person name="Chen C.L."/>
            <person name="Cognat V."/>
            <person name="Croft M.T."/>
            <person name="Dent R."/>
            <person name="Dutcher S."/>
            <person name="Fernandez E."/>
            <person name="Fukuzawa H."/>
            <person name="Gonzalez-Ballester D."/>
            <person name="Gonzalez-Halphen D."/>
            <person name="Hallmann A."/>
            <person name="Hanikenne M."/>
            <person name="Hippler M."/>
            <person name="Inwood W."/>
            <person name="Jabbari K."/>
            <person name="Kalanon M."/>
            <person name="Kuras R."/>
            <person name="Lefebvre P.A."/>
            <person name="Lemaire S.D."/>
            <person name="Lobanov A.V."/>
            <person name="Lohr M."/>
            <person name="Manuell A."/>
            <person name="Meier I."/>
            <person name="Mets L."/>
            <person name="Mittag M."/>
            <person name="Mittelmeier T."/>
            <person name="Moroney J.V."/>
            <person name="Moseley J."/>
            <person name="Napoli C."/>
            <person name="Nedelcu A.M."/>
            <person name="Niyogi K."/>
            <person name="Novoselov S.V."/>
            <person name="Paulsen I.T."/>
            <person name="Pazour G."/>
            <person name="Purton S."/>
            <person name="Ral J.P."/>
            <person name="Riano-Pachon D.M."/>
            <person name="Riekhof W."/>
            <person name="Rymarquis L."/>
            <person name="Schroda M."/>
            <person name="Stern D."/>
            <person name="Umen J."/>
            <person name="Willows R."/>
            <person name="Wilson N."/>
            <person name="Zimmer S.L."/>
            <person name="Allmer J."/>
            <person name="Balk J."/>
            <person name="Bisova K."/>
            <person name="Chen C.J."/>
            <person name="Elias M."/>
            <person name="Gendler K."/>
            <person name="Hauser C."/>
            <person name="Lamb M.R."/>
            <person name="Ledford H."/>
            <person name="Long J.C."/>
            <person name="Minagawa J."/>
            <person name="Page M.D."/>
            <person name="Pan J."/>
            <person name="Pootakham W."/>
            <person name="Roje S."/>
            <person name="Rose A."/>
            <person name="Stahlberg E."/>
            <person name="Terauchi A.M."/>
            <person name="Yang P."/>
            <person name="Ball S."/>
            <person name="Bowler C."/>
            <person name="Dieckmann C.L."/>
            <person name="Gladyshev V.N."/>
            <person name="Green P."/>
            <person name="Jorgensen R."/>
            <person name="Mayfield S."/>
            <person name="Mueller-Roeber B."/>
            <person name="Rajamani S."/>
            <person name="Sayre R.T."/>
            <person name="Brokstein P."/>
            <person name="Dubchak I."/>
            <person name="Goodstein D."/>
            <person name="Hornick L."/>
            <person name="Huang Y.W."/>
            <person name="Jhaveri J."/>
            <person name="Luo Y."/>
            <person name="Martinez D."/>
            <person name="Ngau W.C."/>
            <person name="Otillar B."/>
            <person name="Poliakov A."/>
            <person name="Porter A."/>
            <person name="Szajkowski L."/>
            <person name="Werner G."/>
            <person name="Zhou K."/>
            <person name="Grigoriev I.V."/>
            <person name="Rokhsar D.S."/>
            <person name="Grossman A.R."/>
        </authorList>
    </citation>
    <scope>NUCLEOTIDE SEQUENCE [LARGE SCALE GENOMIC DNA]</scope>
    <source>
        <strain evidence="3">CC-503</strain>
    </source>
</reference>
<dbReference type="PaxDb" id="3055-EDP05422"/>
<evidence type="ECO:0000313" key="3">
    <source>
        <dbReference type="Proteomes" id="UP000006906"/>
    </source>
</evidence>
<feature type="compositionally biased region" description="Low complexity" evidence="1">
    <location>
        <begin position="20"/>
        <end position="40"/>
    </location>
</feature>
<feature type="region of interest" description="Disordered" evidence="1">
    <location>
        <begin position="1"/>
        <end position="40"/>
    </location>
</feature>
<name>A0A2K3D368_CHLRE</name>
<dbReference type="AlphaFoldDB" id="A0A2K3D368"/>
<dbReference type="RefSeq" id="XP_042918252.1">
    <property type="nucleotide sequence ID" value="XM_043068115.1"/>
</dbReference>
<keyword evidence="3" id="KW-1185">Reference proteome</keyword>
<evidence type="ECO:0000256" key="1">
    <source>
        <dbReference type="SAM" id="MobiDB-lite"/>
    </source>
</evidence>
<dbReference type="InParanoid" id="A0A2K3D368"/>
<organism evidence="2 3">
    <name type="scientific">Chlamydomonas reinhardtii</name>
    <name type="common">Chlamydomonas smithii</name>
    <dbReference type="NCBI Taxonomy" id="3055"/>
    <lineage>
        <taxon>Eukaryota</taxon>
        <taxon>Viridiplantae</taxon>
        <taxon>Chlorophyta</taxon>
        <taxon>core chlorophytes</taxon>
        <taxon>Chlorophyceae</taxon>
        <taxon>CS clade</taxon>
        <taxon>Chlamydomonadales</taxon>
        <taxon>Chlamydomonadaceae</taxon>
        <taxon>Chlamydomonas</taxon>
    </lineage>
</organism>
<feature type="compositionally biased region" description="Gly residues" evidence="1">
    <location>
        <begin position="1"/>
        <end position="14"/>
    </location>
</feature>
<sequence length="105" mass="10172">MLPGSAAGGRGRGAGPPAKPSSAARRSSQSSSSAAPAAEALEAGNANGGASASSGCALSTAELKVLLSAAQRLFQPCPRCFNAAGGTRNAHTCFLDLNQITVSAG</sequence>
<protein>
    <submittedName>
        <fullName evidence="2">Uncharacterized protein</fullName>
    </submittedName>
</protein>
<dbReference type="Gramene" id="PNW74957">
    <property type="protein sequence ID" value="PNW74957"/>
    <property type="gene ID" value="CHLRE_12g502678v5"/>
</dbReference>
<dbReference type="GeneID" id="66055496"/>
<dbReference type="EMBL" id="CM008973">
    <property type="protein sequence ID" value="PNW74957.1"/>
    <property type="molecule type" value="Genomic_DNA"/>
</dbReference>
<dbReference type="Proteomes" id="UP000006906">
    <property type="component" value="Chromosome 12"/>
</dbReference>
<gene>
    <name evidence="2" type="ORF">CHLRE_12g502678v5</name>
</gene>
<dbReference type="KEGG" id="cre:CHLRE_12g502678v5"/>
<accession>A0A2K3D368</accession>